<reference evidence="1 2" key="1">
    <citation type="submission" date="2023-02" db="EMBL/GenBank/DDBJ databases">
        <title>Comparative genome analysis of Eubacterium limosum species.</title>
        <authorList>
            <person name="Bak J.E."/>
        </authorList>
    </citation>
    <scope>NUCLEOTIDE SEQUENCE [LARGE SCALE GENOMIC DNA]</scope>
    <source>
        <strain evidence="1 2">KGMB01548</strain>
    </source>
</reference>
<accession>A0ABT5UPK4</accession>
<evidence type="ECO:0000313" key="2">
    <source>
        <dbReference type="Proteomes" id="UP001215087"/>
    </source>
</evidence>
<evidence type="ECO:0000313" key="1">
    <source>
        <dbReference type="EMBL" id="MDE1470863.1"/>
    </source>
</evidence>
<gene>
    <name evidence="1" type="ORF">PTZ04_11430</name>
</gene>
<protein>
    <submittedName>
        <fullName evidence="1">Uncharacterized protein</fullName>
    </submittedName>
</protein>
<comment type="caution">
    <text evidence="1">The sequence shown here is derived from an EMBL/GenBank/DDBJ whole genome shotgun (WGS) entry which is preliminary data.</text>
</comment>
<dbReference type="EMBL" id="JAQSVD010000005">
    <property type="protein sequence ID" value="MDE1470863.1"/>
    <property type="molecule type" value="Genomic_DNA"/>
</dbReference>
<keyword evidence="2" id="KW-1185">Reference proteome</keyword>
<proteinExistence type="predicted"/>
<sequence length="74" mass="8384">MERDLGLSYRSLARARAQLEAAGRLRYQPAVKNSRGIYTLIPFAENLAPVKRQSLGGQTLLLYDYVDYPQPVDK</sequence>
<organism evidence="1 2">
    <name type="scientific">Eubacterium limosum</name>
    <dbReference type="NCBI Taxonomy" id="1736"/>
    <lineage>
        <taxon>Bacteria</taxon>
        <taxon>Bacillati</taxon>
        <taxon>Bacillota</taxon>
        <taxon>Clostridia</taxon>
        <taxon>Eubacteriales</taxon>
        <taxon>Eubacteriaceae</taxon>
        <taxon>Eubacterium</taxon>
    </lineage>
</organism>
<name>A0ABT5UPK4_EUBLI</name>
<dbReference type="RefSeq" id="WP_133964503.1">
    <property type="nucleotide sequence ID" value="NZ_JAJCLO010000004.1"/>
</dbReference>
<dbReference type="Proteomes" id="UP001215087">
    <property type="component" value="Unassembled WGS sequence"/>
</dbReference>